<sequence>VAIRRGGNVVVDDGERLFRSADLAAGHAQALEGLRRRHFVNEVTVDVEKTGAVFLAGDDVVVEDLVIEGTGCAHGCSSVWHVWDWEIRSTRLQDRERSG</sequence>
<accession>A0A0J7YPY6</accession>
<protein>
    <submittedName>
        <fullName evidence="1">Uncharacterized protein</fullName>
    </submittedName>
</protein>
<evidence type="ECO:0000313" key="2">
    <source>
        <dbReference type="Proteomes" id="UP000035740"/>
    </source>
</evidence>
<dbReference type="Proteomes" id="UP000035740">
    <property type="component" value="Unassembled WGS sequence"/>
</dbReference>
<keyword evidence="2" id="KW-1185">Reference proteome</keyword>
<proteinExistence type="predicted"/>
<organism evidence="1 2">
    <name type="scientific">Beta vulgaris subsp. vulgaris</name>
    <name type="common">Beet</name>
    <dbReference type="NCBI Taxonomy" id="3555"/>
    <lineage>
        <taxon>Eukaryota</taxon>
        <taxon>Viridiplantae</taxon>
        <taxon>Streptophyta</taxon>
        <taxon>Embryophyta</taxon>
        <taxon>Tracheophyta</taxon>
        <taxon>Spermatophyta</taxon>
        <taxon>Magnoliopsida</taxon>
        <taxon>eudicotyledons</taxon>
        <taxon>Gunneridae</taxon>
        <taxon>Pentapetalae</taxon>
        <taxon>Caryophyllales</taxon>
        <taxon>Chenopodiaceae</taxon>
        <taxon>Betoideae</taxon>
        <taxon>Beta</taxon>
    </lineage>
</organism>
<dbReference type="AntiFam" id="ANF00100">
    <property type="entry name" value="Shadow ORF (opposite leuC)"/>
</dbReference>
<feature type="non-terminal residue" evidence="1">
    <location>
        <position position="1"/>
    </location>
</feature>
<name>A0A0J7YPY6_BETVV</name>
<gene>
    <name evidence="1" type="ORF">BVRB_034660</name>
</gene>
<dbReference type="Gramene" id="KMS65567">
    <property type="protein sequence ID" value="KMS65567"/>
    <property type="gene ID" value="BVRB_034660"/>
</dbReference>
<evidence type="ECO:0000313" key="1">
    <source>
        <dbReference type="EMBL" id="KMS65567.1"/>
    </source>
</evidence>
<dbReference type="EMBL" id="KQ106761">
    <property type="protein sequence ID" value="KMS65567.1"/>
    <property type="molecule type" value="Genomic_DNA"/>
</dbReference>
<dbReference type="AlphaFoldDB" id="A0A0J7YPY6"/>
<reference evidence="1 2" key="1">
    <citation type="journal article" date="2014" name="Nature">
        <title>The genome of the recently domesticated crop plant sugar beet (Beta vulgaris).</title>
        <authorList>
            <person name="Dohm J.C."/>
            <person name="Minoche A.E."/>
            <person name="Holtgrawe D."/>
            <person name="Capella-Gutierrez S."/>
            <person name="Zakrzewski F."/>
            <person name="Tafer H."/>
            <person name="Rupp O."/>
            <person name="Sorensen T.R."/>
            <person name="Stracke R."/>
            <person name="Reinhardt R."/>
            <person name="Goesmann A."/>
            <person name="Kraft T."/>
            <person name="Schulz B."/>
            <person name="Stadler P.F."/>
            <person name="Schmidt T."/>
            <person name="Gabaldon T."/>
            <person name="Lehrach H."/>
            <person name="Weisshaar B."/>
            <person name="Himmelbauer H."/>
        </authorList>
    </citation>
    <scope>NUCLEOTIDE SEQUENCE [LARGE SCALE GENOMIC DNA]</scope>
    <source>
        <tissue evidence="1">Taproot</tissue>
    </source>
</reference>